<dbReference type="PANTHER" id="PTHR30055:SF226">
    <property type="entry name" value="HTH-TYPE TRANSCRIPTIONAL REGULATOR PKSA"/>
    <property type="match status" value="1"/>
</dbReference>
<evidence type="ECO:0000259" key="3">
    <source>
        <dbReference type="PROSITE" id="PS50977"/>
    </source>
</evidence>
<gene>
    <name evidence="4" type="ORF">JCM17207_18930</name>
</gene>
<dbReference type="InterPro" id="IPR009057">
    <property type="entry name" value="Homeodomain-like_sf"/>
</dbReference>
<protein>
    <submittedName>
        <fullName evidence="4">TetR family transcriptional regulator</fullName>
    </submittedName>
</protein>
<dbReference type="Pfam" id="PF00440">
    <property type="entry name" value="TetR_N"/>
    <property type="match status" value="1"/>
</dbReference>
<dbReference type="Proteomes" id="UP001055185">
    <property type="component" value="Unassembled WGS sequence"/>
</dbReference>
<keyword evidence="1 2" id="KW-0238">DNA-binding</keyword>
<comment type="caution">
    <text evidence="4">The sequence shown here is derived from an EMBL/GenBank/DDBJ whole genome shotgun (WGS) entry which is preliminary data.</text>
</comment>
<proteinExistence type="predicted"/>
<dbReference type="EMBL" id="BQKV01000081">
    <property type="protein sequence ID" value="GJN65268.1"/>
    <property type="molecule type" value="Genomic_DNA"/>
</dbReference>
<dbReference type="RefSeq" id="WP_238317512.1">
    <property type="nucleotide sequence ID" value="NZ_BQKV01000081.1"/>
</dbReference>
<dbReference type="SUPFAM" id="SSF46689">
    <property type="entry name" value="Homeodomain-like"/>
    <property type="match status" value="1"/>
</dbReference>
<accession>A0AA37IZW0</accession>
<dbReference type="GO" id="GO:0000976">
    <property type="term" value="F:transcription cis-regulatory region binding"/>
    <property type="evidence" value="ECO:0007669"/>
    <property type="project" value="TreeGrafter"/>
</dbReference>
<dbReference type="PANTHER" id="PTHR30055">
    <property type="entry name" value="HTH-TYPE TRANSCRIPTIONAL REGULATOR RUTR"/>
    <property type="match status" value="1"/>
</dbReference>
<dbReference type="InterPro" id="IPR001647">
    <property type="entry name" value="HTH_TetR"/>
</dbReference>
<evidence type="ECO:0000256" key="2">
    <source>
        <dbReference type="PROSITE-ProRule" id="PRU00335"/>
    </source>
</evidence>
<evidence type="ECO:0000313" key="4">
    <source>
        <dbReference type="EMBL" id="GJN65268.1"/>
    </source>
</evidence>
<reference evidence="4" key="1">
    <citation type="journal article" date="2022" name="Int. J. Syst. Evol. Microbiol.">
        <title>Genome-based, phenotypic and chemotaxonomic classification of Faecalibacterium strains: proposal of three novel species Faecalibacterium duncaniae sp. nov., Faecalibacterium hattorii sp. nov. and Faecalibacterium gallinarum sp. nov. .</title>
        <authorList>
            <person name="Sakamoto M."/>
            <person name="Sakurai N."/>
            <person name="Tanno H."/>
            <person name="Iino T."/>
            <person name="Ohkuma M."/>
            <person name="Endo A."/>
        </authorList>
    </citation>
    <scope>NUCLEOTIDE SEQUENCE</scope>
    <source>
        <strain evidence="4">JCM 17207</strain>
    </source>
</reference>
<name>A0AA37IZW0_9FIRM</name>
<sequence>MATDIRTKIAEAMEEMSRTRHPDKISVQDLVNACGVSRQTFYYYFEDINAVMDLIFERGLRRALRKCSRAQTAAQAIVLYIEDFLDFHERINRGLNGPKRVNHERFIIHSARNFVQELLRRYPASVRLSVRDTQFLVEFFAAGIANLIIWHGTEPMRDLPYLSEEIAALLRARLGPEQPPDSNV</sequence>
<evidence type="ECO:0000313" key="5">
    <source>
        <dbReference type="Proteomes" id="UP001055185"/>
    </source>
</evidence>
<feature type="DNA-binding region" description="H-T-H motif" evidence="2">
    <location>
        <begin position="26"/>
        <end position="45"/>
    </location>
</feature>
<dbReference type="Gene3D" id="1.10.357.10">
    <property type="entry name" value="Tetracycline Repressor, domain 2"/>
    <property type="match status" value="1"/>
</dbReference>
<evidence type="ECO:0000256" key="1">
    <source>
        <dbReference type="ARBA" id="ARBA00023125"/>
    </source>
</evidence>
<organism evidence="4 5">
    <name type="scientific">Faecalibacterium gallinarum</name>
    <dbReference type="NCBI Taxonomy" id="2903556"/>
    <lineage>
        <taxon>Bacteria</taxon>
        <taxon>Bacillati</taxon>
        <taxon>Bacillota</taxon>
        <taxon>Clostridia</taxon>
        <taxon>Eubacteriales</taxon>
        <taxon>Oscillospiraceae</taxon>
        <taxon>Faecalibacterium</taxon>
    </lineage>
</organism>
<dbReference type="GO" id="GO:0003700">
    <property type="term" value="F:DNA-binding transcription factor activity"/>
    <property type="evidence" value="ECO:0007669"/>
    <property type="project" value="TreeGrafter"/>
</dbReference>
<dbReference type="InterPro" id="IPR050109">
    <property type="entry name" value="HTH-type_TetR-like_transc_reg"/>
</dbReference>
<feature type="domain" description="HTH tetR-type" evidence="3">
    <location>
        <begin position="3"/>
        <end position="63"/>
    </location>
</feature>
<dbReference type="AlphaFoldDB" id="A0AA37IZW0"/>
<dbReference type="PROSITE" id="PS50977">
    <property type="entry name" value="HTH_TETR_2"/>
    <property type="match status" value="1"/>
</dbReference>
<keyword evidence="5" id="KW-1185">Reference proteome</keyword>